<dbReference type="InterPro" id="IPR001881">
    <property type="entry name" value="EGF-like_Ca-bd_dom"/>
</dbReference>
<evidence type="ECO:0000256" key="10">
    <source>
        <dbReference type="ARBA" id="ARBA00023136"/>
    </source>
</evidence>
<feature type="disulfide bond" evidence="13">
    <location>
        <begin position="278"/>
        <end position="287"/>
    </location>
</feature>
<feature type="disulfide bond" evidence="13">
    <location>
        <begin position="377"/>
        <end position="386"/>
    </location>
</feature>
<evidence type="ECO:0000256" key="12">
    <source>
        <dbReference type="ARBA" id="ARBA00023180"/>
    </source>
</evidence>
<dbReference type="GO" id="GO:0007399">
    <property type="term" value="P:nervous system development"/>
    <property type="evidence" value="ECO:0007669"/>
    <property type="project" value="UniProtKB-ARBA"/>
</dbReference>
<feature type="domain" description="EGF-like" evidence="17">
    <location>
        <begin position="290"/>
        <end position="350"/>
    </location>
</feature>
<keyword evidence="9 14" id="KW-1133">Transmembrane helix</keyword>
<dbReference type="PROSITE" id="PS01186">
    <property type="entry name" value="EGF_2"/>
    <property type="match status" value="10"/>
</dbReference>
<evidence type="ECO:0000259" key="16">
    <source>
        <dbReference type="PROSITE" id="PS50025"/>
    </source>
</evidence>
<dbReference type="SUPFAM" id="SSF49899">
    <property type="entry name" value="Concanavalin A-like lectins/glucanases"/>
    <property type="match status" value="3"/>
</dbReference>
<protein>
    <submittedName>
        <fullName evidence="18">Protein crumbs</fullName>
    </submittedName>
</protein>
<dbReference type="InterPro" id="IPR013320">
    <property type="entry name" value="ConA-like_dom_sf"/>
</dbReference>
<organism evidence="18 19">
    <name type="scientific">Hypsibius exemplaris</name>
    <name type="common">Freshwater tardigrade</name>
    <dbReference type="NCBI Taxonomy" id="2072580"/>
    <lineage>
        <taxon>Eukaryota</taxon>
        <taxon>Metazoa</taxon>
        <taxon>Ecdysozoa</taxon>
        <taxon>Tardigrada</taxon>
        <taxon>Eutardigrada</taxon>
        <taxon>Parachela</taxon>
        <taxon>Hypsibioidea</taxon>
        <taxon>Hypsibiidae</taxon>
        <taxon>Hypsibius</taxon>
    </lineage>
</organism>
<dbReference type="GO" id="GO:0051241">
    <property type="term" value="P:negative regulation of multicellular organismal process"/>
    <property type="evidence" value="ECO:0007669"/>
    <property type="project" value="UniProtKB-ARBA"/>
</dbReference>
<dbReference type="PRINTS" id="PR00010">
    <property type="entry name" value="EGFBLOOD"/>
</dbReference>
<dbReference type="InterPro" id="IPR013032">
    <property type="entry name" value="EGF-like_CS"/>
</dbReference>
<dbReference type="InterPro" id="IPR009030">
    <property type="entry name" value="Growth_fac_rcpt_cys_sf"/>
</dbReference>
<dbReference type="SMART" id="SM00181">
    <property type="entry name" value="EGF"/>
    <property type="match status" value="14"/>
</dbReference>
<evidence type="ECO:0000256" key="1">
    <source>
        <dbReference type="ARBA" id="ARBA00004479"/>
    </source>
</evidence>
<feature type="domain" description="EGF-like" evidence="17">
    <location>
        <begin position="213"/>
        <end position="250"/>
    </location>
</feature>
<dbReference type="FunFam" id="2.10.25.10:FF:000208">
    <property type="entry name" value="Crumbs 2, cell polarity complex component"/>
    <property type="match status" value="1"/>
</dbReference>
<keyword evidence="10 14" id="KW-0472">Membrane</keyword>
<dbReference type="Gene3D" id="2.60.120.200">
    <property type="match status" value="3"/>
</dbReference>
<dbReference type="PROSITE" id="PS50026">
    <property type="entry name" value="EGF_3"/>
    <property type="match status" value="12"/>
</dbReference>
<keyword evidence="2" id="KW-0217">Developmental protein</keyword>
<evidence type="ECO:0000256" key="11">
    <source>
        <dbReference type="ARBA" id="ARBA00023157"/>
    </source>
</evidence>
<dbReference type="PROSITE" id="PS50025">
    <property type="entry name" value="LAM_G_DOMAIN"/>
    <property type="match status" value="3"/>
</dbReference>
<feature type="disulfide bond" evidence="13">
    <location>
        <begin position="201"/>
        <end position="210"/>
    </location>
</feature>
<dbReference type="GO" id="GO:0051240">
    <property type="term" value="P:positive regulation of multicellular organismal process"/>
    <property type="evidence" value="ECO:0007669"/>
    <property type="project" value="UniProtKB-ARBA"/>
</dbReference>
<feature type="disulfide bond" evidence="13">
    <location>
        <begin position="416"/>
        <end position="425"/>
    </location>
</feature>
<dbReference type="Gene3D" id="2.10.25.10">
    <property type="entry name" value="Laminin"/>
    <property type="match status" value="12"/>
</dbReference>
<feature type="disulfide bond" evidence="13">
    <location>
        <begin position="954"/>
        <end position="963"/>
    </location>
</feature>
<dbReference type="GO" id="GO:0071944">
    <property type="term" value="C:cell periphery"/>
    <property type="evidence" value="ECO:0007669"/>
    <property type="project" value="UniProtKB-ARBA"/>
</dbReference>
<feature type="signal peptide" evidence="15">
    <location>
        <begin position="1"/>
        <end position="30"/>
    </location>
</feature>
<reference evidence="19" key="1">
    <citation type="submission" date="2017-01" db="EMBL/GenBank/DDBJ databases">
        <title>Comparative genomics of anhydrobiosis in the tardigrade Hypsibius dujardini.</title>
        <authorList>
            <person name="Yoshida Y."/>
            <person name="Koutsovoulos G."/>
            <person name="Laetsch D."/>
            <person name="Stevens L."/>
            <person name="Kumar S."/>
            <person name="Horikawa D."/>
            <person name="Ishino K."/>
            <person name="Komine S."/>
            <person name="Tomita M."/>
            <person name="Blaxter M."/>
            <person name="Arakawa K."/>
        </authorList>
    </citation>
    <scope>NUCLEOTIDE SEQUENCE [LARGE SCALE GENOMIC DNA]</scope>
    <source>
        <strain evidence="19">Z151</strain>
    </source>
</reference>
<evidence type="ECO:0000256" key="3">
    <source>
        <dbReference type="ARBA" id="ARBA00022536"/>
    </source>
</evidence>
<evidence type="ECO:0000256" key="9">
    <source>
        <dbReference type="ARBA" id="ARBA00022989"/>
    </source>
</evidence>
<name>A0A9X6NI62_HYPEX</name>
<evidence type="ECO:0000256" key="13">
    <source>
        <dbReference type="PROSITE-ProRule" id="PRU00076"/>
    </source>
</evidence>
<dbReference type="GO" id="GO:0048732">
    <property type="term" value="P:gland development"/>
    <property type="evidence" value="ECO:0007669"/>
    <property type="project" value="UniProtKB-ARBA"/>
</dbReference>
<dbReference type="SMART" id="SM00282">
    <property type="entry name" value="LamG"/>
    <property type="match status" value="3"/>
</dbReference>
<keyword evidence="3 13" id="KW-0245">EGF-like domain</keyword>
<evidence type="ECO:0000313" key="19">
    <source>
        <dbReference type="Proteomes" id="UP000192578"/>
    </source>
</evidence>
<evidence type="ECO:0000256" key="14">
    <source>
        <dbReference type="SAM" id="Phobius"/>
    </source>
</evidence>
<comment type="caution">
    <text evidence="13">Lacks conserved residue(s) required for the propagation of feature annotation.</text>
</comment>
<evidence type="ECO:0000259" key="17">
    <source>
        <dbReference type="PROSITE" id="PS50026"/>
    </source>
</evidence>
<evidence type="ECO:0000256" key="6">
    <source>
        <dbReference type="ARBA" id="ARBA00022737"/>
    </source>
</evidence>
<feature type="chain" id="PRO_5040967138" evidence="15">
    <location>
        <begin position="31"/>
        <end position="1332"/>
    </location>
</feature>
<dbReference type="FunFam" id="2.10.25.10:FF:000247">
    <property type="entry name" value="Delta/notch like EGF repeat containing"/>
    <property type="match status" value="1"/>
</dbReference>
<keyword evidence="5 15" id="KW-0732">Signal</keyword>
<evidence type="ECO:0000256" key="8">
    <source>
        <dbReference type="ARBA" id="ARBA00022976"/>
    </source>
</evidence>
<dbReference type="GO" id="GO:0120025">
    <property type="term" value="C:plasma membrane bounded cell projection"/>
    <property type="evidence" value="ECO:0007669"/>
    <property type="project" value="UniProtKB-ARBA"/>
</dbReference>
<dbReference type="PANTHER" id="PTHR12916">
    <property type="entry name" value="CYTOCHROME C OXIDASE POLYPEPTIDE VIC-2"/>
    <property type="match status" value="1"/>
</dbReference>
<feature type="domain" description="Laminin G" evidence="16">
    <location>
        <begin position="488"/>
        <end position="672"/>
    </location>
</feature>
<feature type="domain" description="EGF-like" evidence="17">
    <location>
        <begin position="441"/>
        <end position="486"/>
    </location>
</feature>
<feature type="disulfide bond" evidence="13">
    <location>
        <begin position="85"/>
        <end position="94"/>
    </location>
</feature>
<feature type="disulfide bond" evidence="13">
    <location>
        <begin position="340"/>
        <end position="349"/>
    </location>
</feature>
<feature type="domain" description="Laminin G" evidence="16">
    <location>
        <begin position="992"/>
        <end position="1168"/>
    </location>
</feature>
<dbReference type="InterPro" id="IPR000152">
    <property type="entry name" value="EGF-type_Asp/Asn_hydroxyl_site"/>
</dbReference>
<keyword evidence="4 14" id="KW-0812">Transmembrane</keyword>
<dbReference type="FunFam" id="2.10.25.10:FF:000143">
    <property type="entry name" value="Protein crumbs 1"/>
    <property type="match status" value="1"/>
</dbReference>
<feature type="domain" description="EGF-like" evidence="17">
    <location>
        <begin position="674"/>
        <end position="710"/>
    </location>
</feature>
<dbReference type="OrthoDB" id="430340at2759"/>
<feature type="disulfide bond" evidence="13">
    <location>
        <begin position="700"/>
        <end position="709"/>
    </location>
</feature>
<dbReference type="PROSITE" id="PS01187">
    <property type="entry name" value="EGF_CA"/>
    <property type="match status" value="4"/>
</dbReference>
<dbReference type="Pfam" id="PF00008">
    <property type="entry name" value="EGF"/>
    <property type="match status" value="5"/>
</dbReference>
<dbReference type="PANTHER" id="PTHR12916:SF4">
    <property type="entry name" value="UNINFLATABLE, ISOFORM C"/>
    <property type="match status" value="1"/>
</dbReference>
<dbReference type="SUPFAM" id="SSF57184">
    <property type="entry name" value="Growth factor receptor domain"/>
    <property type="match status" value="1"/>
</dbReference>
<feature type="domain" description="EGF-like" evidence="17">
    <location>
        <begin position="55"/>
        <end position="95"/>
    </location>
</feature>
<feature type="domain" description="EGF-like" evidence="17">
    <location>
        <begin position="97"/>
        <end position="135"/>
    </location>
</feature>
<dbReference type="FunFam" id="2.10.25.10:FF:000125">
    <property type="entry name" value="Neurogenic locus notch protein-like"/>
    <property type="match status" value="1"/>
</dbReference>
<dbReference type="CDD" id="cd00110">
    <property type="entry name" value="LamG"/>
    <property type="match status" value="3"/>
</dbReference>
<feature type="disulfide bond" evidence="13">
    <location>
        <begin position="125"/>
        <end position="134"/>
    </location>
</feature>
<dbReference type="SMART" id="SM00179">
    <property type="entry name" value="EGF_CA"/>
    <property type="match status" value="11"/>
</dbReference>
<evidence type="ECO:0000256" key="7">
    <source>
        <dbReference type="ARBA" id="ARBA00022837"/>
    </source>
</evidence>
<keyword evidence="12" id="KW-0325">Glycoprotein</keyword>
<feature type="disulfide bond" evidence="13">
    <location>
        <begin position="163"/>
        <end position="172"/>
    </location>
</feature>
<dbReference type="FunFam" id="2.10.25.10:FF:000095">
    <property type="entry name" value="Notch, isoform B"/>
    <property type="match status" value="1"/>
</dbReference>
<feature type="domain" description="Laminin G" evidence="16">
    <location>
        <begin position="718"/>
        <end position="932"/>
    </location>
</feature>
<feature type="disulfide bond" evidence="13">
    <location>
        <begin position="476"/>
        <end position="485"/>
    </location>
</feature>
<feature type="domain" description="EGF-like" evidence="17">
    <location>
        <begin position="137"/>
        <end position="173"/>
    </location>
</feature>
<gene>
    <name evidence="18" type="ORF">BV898_14391</name>
</gene>
<keyword evidence="6" id="KW-0677">Repeat</keyword>
<dbReference type="PROSITE" id="PS00010">
    <property type="entry name" value="ASX_HYDROXYL"/>
    <property type="match status" value="8"/>
</dbReference>
<dbReference type="FunFam" id="2.10.25.10:FF:000173">
    <property type="entry name" value="Neurogenic locus notch protein 2"/>
    <property type="match status" value="1"/>
</dbReference>
<feature type="domain" description="EGF-like" evidence="17">
    <location>
        <begin position="389"/>
        <end position="426"/>
    </location>
</feature>
<dbReference type="SUPFAM" id="SSF57196">
    <property type="entry name" value="EGF/Laminin"/>
    <property type="match status" value="8"/>
</dbReference>
<dbReference type="Pfam" id="PF02210">
    <property type="entry name" value="Laminin_G_2"/>
    <property type="match status" value="3"/>
</dbReference>
<dbReference type="GO" id="GO:0003002">
    <property type="term" value="P:regionalization"/>
    <property type="evidence" value="ECO:0007669"/>
    <property type="project" value="UniProtKB-ARBA"/>
</dbReference>
<feature type="domain" description="EGF-like" evidence="17">
    <location>
        <begin position="928"/>
        <end position="964"/>
    </location>
</feature>
<dbReference type="EMBL" id="MTYJ01000175">
    <property type="protein sequence ID" value="OWA49854.1"/>
    <property type="molecule type" value="Genomic_DNA"/>
</dbReference>
<feature type="domain" description="EGF-like" evidence="17">
    <location>
        <begin position="252"/>
        <end position="288"/>
    </location>
</feature>
<evidence type="ECO:0000313" key="18">
    <source>
        <dbReference type="EMBL" id="OWA49854.1"/>
    </source>
</evidence>
<keyword evidence="11 13" id="KW-1015">Disulfide bond</keyword>
<accession>A0A9X6NI62</accession>
<dbReference type="InterPro" id="IPR018097">
    <property type="entry name" value="EGF_Ca-bd_CS"/>
</dbReference>
<dbReference type="InterPro" id="IPR000742">
    <property type="entry name" value="EGF"/>
</dbReference>
<dbReference type="FunFam" id="2.10.25.10:FF:000122">
    <property type="entry name" value="Protein crumbs homolog 2"/>
    <property type="match status" value="1"/>
</dbReference>
<dbReference type="InterPro" id="IPR001791">
    <property type="entry name" value="Laminin_G"/>
</dbReference>
<dbReference type="GO" id="GO:0005509">
    <property type="term" value="F:calcium ion binding"/>
    <property type="evidence" value="ECO:0007669"/>
    <property type="project" value="InterPro"/>
</dbReference>
<keyword evidence="7" id="KW-0106">Calcium</keyword>
<keyword evidence="8" id="KW-0914">Notch signaling pathway</keyword>
<dbReference type="PROSITE" id="PS00022">
    <property type="entry name" value="EGF_1"/>
    <property type="match status" value="12"/>
</dbReference>
<feature type="disulfide bond" evidence="13">
    <location>
        <begin position="356"/>
        <end position="366"/>
    </location>
</feature>
<dbReference type="GO" id="GO:0003008">
    <property type="term" value="P:system process"/>
    <property type="evidence" value="ECO:0007669"/>
    <property type="project" value="UniProtKB-ARBA"/>
</dbReference>
<comment type="subcellular location">
    <subcellularLocation>
        <location evidence="1">Membrane</location>
        <topology evidence="1">Single-pass type I membrane protein</topology>
    </subcellularLocation>
</comment>
<dbReference type="FunFam" id="2.10.25.10:FF:000004">
    <property type="entry name" value="Neurogenic locus notch 1"/>
    <property type="match status" value="1"/>
</dbReference>
<evidence type="ECO:0000256" key="2">
    <source>
        <dbReference type="ARBA" id="ARBA00022473"/>
    </source>
</evidence>
<dbReference type="InterPro" id="IPR049883">
    <property type="entry name" value="NOTCH1_EGF-like"/>
</dbReference>
<dbReference type="Proteomes" id="UP000192578">
    <property type="component" value="Unassembled WGS sequence"/>
</dbReference>
<evidence type="ECO:0000256" key="15">
    <source>
        <dbReference type="SAM" id="SignalP"/>
    </source>
</evidence>
<sequence length="1332" mass="146161">MAWRRNFAPSSRPLVAWLLFLAIFSPPAASADIPSGTNNITSALSVIAAPVDAARNDLCLAYPCQNNATCVTSLTNPGDSFSCVCQPGWTGRLCDVDVDECSASLNRCQNGAMCRNFPGRFQCYCVPGYLGEFCDMEANECLTNPCRNGAACTDKLNGYDCHCAKGYTGKRCEVDINECQPNPCQNGAICNDFPAAYNCTCQLGFTGVNCQVNIDNCEENPCRNAGRCVDGVNNFTCNCMDTGFSGRFCEHEIDDCASSPCQHNGTCKDIGKDYRCRCFDGYLGKNCEVDIDECQEPVPPCKNNATCYERSNISHYLDRTLLGLDRAFSYEKSAGYVCVCPPGFKGKNCDVEIDECETSPCRHGACSDLVNAYQCTCGMGWEGKNCDVDVDECQVYGPCSKHGRCENQPGSFLCKCDAGFGGTNCSVALTGCDEHGEGCPEGVECPSYPKCAEGSTCQPFLTAESPFPIHNFTCVCPVGRAGRYCQSSSVASLAMDGYLQLLNQTVIHVSFDFRTTLNDSLLLVAFDRTLTLALQINAGRVELLVTDLTTNAAAPKTATFTRGVSDGKWYTVALLMEINVVTALLRPTETGLAGVAAQEKRTVMLVDFDPAEMPFGEVFIGGVEHRARIAGTAFRLNMVGCLRDISVNGDVLVPVEMNSATRRRQPSVRGVCERKEQCSVNTCNRRGRCSDLWNHYECACDRPYYGLSCEKEILAGTFGKDNISSSVTINLTDADRTDLELRNHFSFRIRTLENNTVLLYLGSLDRSSFLELRLINGRLVLNVKLTASKVEPIFGPMATVSDGTYHFVTVQREQTMVEMVVDAGQPTFGQLVAGSPLKADILILGQSVLQPKTGKVKRQAEPETTSAAVVVRKTPPTPGTFFKGVLQDFRLNGKLVPFFRVIDSDQLERLPPTYKDVSSVGVVEGAVSEDTCRDGPCRNGGTCEVTWNDFRCTCPIAFRGRTCELSNFCLSNECPSSHAQCKKVDDDYECRTSISFLDTSGYVTYVPTKSSSSFQRVSFRFRTRNTDAKNIFSLTSSRHELKIYLRNSRIQIEFRLSPAPTVINIDRQINDAVWHNFSADFQPRQMSIILDSQTVVQELPTVAEGSLSTILHEDNAYVQLGGDFVGCLDDVRLGRHLLPLFPILKIHSALDLPRIVSIEKMNGLEYGCHAQDTCHLRPCVKGKCVDVWNDRHCECDATVDPVGCELRNRMDPMIALCAERVCQNGGTVVCDEFSNEVTNHTVPSCLCAAGFTGNECETHVAQTASPPDQLAIILGVTLSVAFLLLVVALTAFCITARRKRAERGTYSPNRQEHFGRVEMDYVLKPPPKEGLI</sequence>
<proteinExistence type="predicted"/>
<feature type="transmembrane region" description="Helical" evidence="14">
    <location>
        <begin position="1270"/>
        <end position="1294"/>
    </location>
</feature>
<evidence type="ECO:0000256" key="4">
    <source>
        <dbReference type="ARBA" id="ARBA00022692"/>
    </source>
</evidence>
<comment type="caution">
    <text evidence="18">The sequence shown here is derived from an EMBL/GenBank/DDBJ whole genome shotgun (WGS) entry which is preliminary data.</text>
</comment>
<dbReference type="CDD" id="cd00054">
    <property type="entry name" value="EGF_CA"/>
    <property type="match status" value="11"/>
</dbReference>
<dbReference type="Pfam" id="PF12661">
    <property type="entry name" value="hEGF"/>
    <property type="match status" value="2"/>
</dbReference>
<keyword evidence="19" id="KW-1185">Reference proteome</keyword>
<feature type="domain" description="EGF-like" evidence="17">
    <location>
        <begin position="352"/>
        <end position="387"/>
    </location>
</feature>
<dbReference type="FunFam" id="2.10.25.10:FF:000321">
    <property type="entry name" value="Protein delta homolog 1"/>
    <property type="match status" value="1"/>
</dbReference>
<dbReference type="GO" id="GO:0016020">
    <property type="term" value="C:membrane"/>
    <property type="evidence" value="ECO:0007669"/>
    <property type="project" value="UniProtKB-SubCell"/>
</dbReference>
<dbReference type="GO" id="GO:0007219">
    <property type="term" value="P:Notch signaling pathway"/>
    <property type="evidence" value="ECO:0007669"/>
    <property type="project" value="UniProtKB-KW"/>
</dbReference>
<dbReference type="Pfam" id="PF07645">
    <property type="entry name" value="EGF_CA"/>
    <property type="match status" value="2"/>
</dbReference>
<feature type="domain" description="EGF-like" evidence="17">
    <location>
        <begin position="175"/>
        <end position="211"/>
    </location>
</feature>
<evidence type="ECO:0000256" key="5">
    <source>
        <dbReference type="ARBA" id="ARBA00022729"/>
    </source>
</evidence>